<organism evidence="3 4">
    <name type="scientific">Lachnobacterium bovis</name>
    <dbReference type="NCBI Taxonomy" id="140626"/>
    <lineage>
        <taxon>Bacteria</taxon>
        <taxon>Bacillati</taxon>
        <taxon>Bacillota</taxon>
        <taxon>Clostridia</taxon>
        <taxon>Lachnospirales</taxon>
        <taxon>Lachnospiraceae</taxon>
        <taxon>Lachnobacterium</taxon>
    </lineage>
</organism>
<reference evidence="4" key="1">
    <citation type="submission" date="2016-10" db="EMBL/GenBank/DDBJ databases">
        <authorList>
            <person name="Varghese N."/>
            <person name="Submissions S."/>
        </authorList>
    </citation>
    <scope>NUCLEOTIDE SEQUENCE [LARGE SCALE GENOMIC DNA]</scope>
    <source>
        <strain evidence="4">S1b</strain>
    </source>
</reference>
<proteinExistence type="predicted"/>
<feature type="compositionally biased region" description="Basic and acidic residues" evidence="1">
    <location>
        <begin position="251"/>
        <end position="263"/>
    </location>
</feature>
<dbReference type="RefSeq" id="WP_074731012.1">
    <property type="nucleotide sequence ID" value="NZ_FOGW01000045.1"/>
</dbReference>
<dbReference type="Proteomes" id="UP000182471">
    <property type="component" value="Unassembled WGS sequence"/>
</dbReference>
<accession>A0A1H9UXV6</accession>
<keyword evidence="4" id="KW-1185">Reference proteome</keyword>
<feature type="region of interest" description="Disordered" evidence="1">
    <location>
        <begin position="251"/>
        <end position="270"/>
    </location>
</feature>
<gene>
    <name evidence="3" type="ORF">SAMN02910429_02307</name>
</gene>
<evidence type="ECO:0000256" key="1">
    <source>
        <dbReference type="SAM" id="MobiDB-lite"/>
    </source>
</evidence>
<dbReference type="EMBL" id="FOGW01000045">
    <property type="protein sequence ID" value="SES14179.1"/>
    <property type="molecule type" value="Genomic_DNA"/>
</dbReference>
<protein>
    <submittedName>
        <fullName evidence="3">Uncharacterized protein</fullName>
    </submittedName>
</protein>
<feature type="transmembrane region" description="Helical" evidence="2">
    <location>
        <begin position="12"/>
        <end position="29"/>
    </location>
</feature>
<sequence>MKNNILDKIIDIKFLYAIVIVSAIIGFIVKENGIPSFNSMLEAESNKYNNSKTRDIYYWDIKDKLYSTGSLFSRMKAVYRKKSSGDCCIVKRKGTDNSFEYDMRIDTNRFISYEAQILKRMCINENSRGDYVDFCKKVEIQIYNINTQKVEKKVDVLTEIKKLIENTDFQSDVRKKLVESSQKDKDGILVKGEFQNPIICADKSGKRIMVFEIPKQLDCKTIDSFEYFAYYIDEDQMKKISFDELPDRIKDSGSNELKDKESIESGDDSSLNKKNDKLVLKTQLAQSALKTQTQERNSYCLKNYMDRASFETLLDSNKIKYRATYLSDVAKTPVHIKMLGSDLDKSSKLAKKFPEFAKKYASDDYVIDWYAGDEKNSDEIAKQLLPEGKKLNYDTVHVGDDCAKNLKNASVDSLKDYYKKVKPECVVQGMKY</sequence>
<evidence type="ECO:0000313" key="4">
    <source>
        <dbReference type="Proteomes" id="UP000182471"/>
    </source>
</evidence>
<dbReference type="AlphaFoldDB" id="A0A1H9UXV6"/>
<evidence type="ECO:0000313" key="3">
    <source>
        <dbReference type="EMBL" id="SES14179.1"/>
    </source>
</evidence>
<evidence type="ECO:0000256" key="2">
    <source>
        <dbReference type="SAM" id="Phobius"/>
    </source>
</evidence>
<keyword evidence="2" id="KW-1133">Transmembrane helix</keyword>
<keyword evidence="2" id="KW-0472">Membrane</keyword>
<keyword evidence="2" id="KW-0812">Transmembrane</keyword>
<name>A0A1H9UXV6_9FIRM</name>